<dbReference type="InterPro" id="IPR043502">
    <property type="entry name" value="DNA/RNA_pol_sf"/>
</dbReference>
<sequence>MEGKTRNLPIIYVDDMIITGNDEEEMTRLRTNLFKEFEMKDLERLKYFLGIEVLRSKQGIFICQKKYVLDLLAETGMIDCKPVDTPMMVNQKLYMEEKAKLADKGRYQRIVGKLIYLSHTRPDIAYAVGVVSQFMHQPQISHMKAVLRIIRYLKGTPGHEVLFKANGHLETQVYTDADLTGDKGNRRSTSGYFTLVGGNLVTWGSKKQKVVALSSAEAEFRGITRGLAEALWIRKLLSEIRYHSTQTSKIMCDNKAAIQISENPVQHDRTKHIEVDRHFIKEKLENGIIELSFVRSKDQLADILTKAVSGKIFMHCLSKLNIGNPTTQL</sequence>
<feature type="domain" description="Reverse transcriptase Ty1/copia-type" evidence="1">
    <location>
        <begin position="5"/>
        <end position="88"/>
    </location>
</feature>
<evidence type="ECO:0000313" key="2">
    <source>
        <dbReference type="EMBL" id="GFB09341.1"/>
    </source>
</evidence>
<protein>
    <submittedName>
        <fullName evidence="2">Putative ribonuclease H-like domain-containing protein</fullName>
    </submittedName>
</protein>
<name>A0A699KWJ0_TANCI</name>
<gene>
    <name evidence="2" type="ORF">Tci_681312</name>
</gene>
<organism evidence="2">
    <name type="scientific">Tanacetum cinerariifolium</name>
    <name type="common">Dalmatian daisy</name>
    <name type="synonym">Chrysanthemum cinerariifolium</name>
    <dbReference type="NCBI Taxonomy" id="118510"/>
    <lineage>
        <taxon>Eukaryota</taxon>
        <taxon>Viridiplantae</taxon>
        <taxon>Streptophyta</taxon>
        <taxon>Embryophyta</taxon>
        <taxon>Tracheophyta</taxon>
        <taxon>Spermatophyta</taxon>
        <taxon>Magnoliopsida</taxon>
        <taxon>eudicotyledons</taxon>
        <taxon>Gunneridae</taxon>
        <taxon>Pentapetalae</taxon>
        <taxon>asterids</taxon>
        <taxon>campanulids</taxon>
        <taxon>Asterales</taxon>
        <taxon>Asteraceae</taxon>
        <taxon>Asteroideae</taxon>
        <taxon>Anthemideae</taxon>
        <taxon>Anthemidinae</taxon>
        <taxon>Tanacetum</taxon>
    </lineage>
</organism>
<proteinExistence type="predicted"/>
<dbReference type="Pfam" id="PF07727">
    <property type="entry name" value="RVT_2"/>
    <property type="match status" value="1"/>
</dbReference>
<dbReference type="CDD" id="cd09272">
    <property type="entry name" value="RNase_HI_RT_Ty1"/>
    <property type="match status" value="1"/>
</dbReference>
<evidence type="ECO:0000259" key="1">
    <source>
        <dbReference type="Pfam" id="PF07727"/>
    </source>
</evidence>
<comment type="caution">
    <text evidence="2">The sequence shown here is derived from an EMBL/GenBank/DDBJ whole genome shotgun (WGS) entry which is preliminary data.</text>
</comment>
<dbReference type="SUPFAM" id="SSF56672">
    <property type="entry name" value="DNA/RNA polymerases"/>
    <property type="match status" value="1"/>
</dbReference>
<dbReference type="EMBL" id="BKCJ010550549">
    <property type="protein sequence ID" value="GFB09341.1"/>
    <property type="molecule type" value="Genomic_DNA"/>
</dbReference>
<dbReference type="PANTHER" id="PTHR11439">
    <property type="entry name" value="GAG-POL-RELATED RETROTRANSPOSON"/>
    <property type="match status" value="1"/>
</dbReference>
<dbReference type="AlphaFoldDB" id="A0A699KWJ0"/>
<reference evidence="2" key="1">
    <citation type="journal article" date="2019" name="Sci. Rep.">
        <title>Draft genome of Tanacetum cinerariifolium, the natural source of mosquito coil.</title>
        <authorList>
            <person name="Yamashiro T."/>
            <person name="Shiraishi A."/>
            <person name="Satake H."/>
            <person name="Nakayama K."/>
        </authorList>
    </citation>
    <scope>NUCLEOTIDE SEQUENCE</scope>
</reference>
<accession>A0A699KWJ0</accession>
<dbReference type="PANTHER" id="PTHR11439:SF467">
    <property type="entry name" value="INTEGRASE CATALYTIC DOMAIN-CONTAINING PROTEIN"/>
    <property type="match status" value="1"/>
</dbReference>
<dbReference type="InterPro" id="IPR013103">
    <property type="entry name" value="RVT_2"/>
</dbReference>